<organism evidence="3 4">
    <name type="scientific">Filifactor villosus</name>
    <dbReference type="NCBI Taxonomy" id="29374"/>
    <lineage>
        <taxon>Bacteria</taxon>
        <taxon>Bacillati</taxon>
        <taxon>Bacillota</taxon>
        <taxon>Clostridia</taxon>
        <taxon>Peptostreptococcales</taxon>
        <taxon>Filifactoraceae</taxon>
        <taxon>Filifactor</taxon>
    </lineage>
</organism>
<proteinExistence type="inferred from homology"/>
<protein>
    <submittedName>
        <fullName evidence="3">Uncharacterized protein</fullName>
    </submittedName>
</protein>
<comment type="similarity">
    <text evidence="1">Belongs to the PstS family.</text>
</comment>
<dbReference type="Proteomes" id="UP001595916">
    <property type="component" value="Unassembled WGS sequence"/>
</dbReference>
<reference evidence="4" key="1">
    <citation type="journal article" date="2019" name="Int. J. Syst. Evol. Microbiol.">
        <title>The Global Catalogue of Microorganisms (GCM) 10K type strain sequencing project: providing services to taxonomists for standard genome sequencing and annotation.</title>
        <authorList>
            <consortium name="The Broad Institute Genomics Platform"/>
            <consortium name="The Broad Institute Genome Sequencing Center for Infectious Disease"/>
            <person name="Wu L."/>
            <person name="Ma J."/>
        </authorList>
    </citation>
    <scope>NUCLEOTIDE SEQUENCE [LARGE SCALE GENOMIC DNA]</scope>
    <source>
        <strain evidence="4">CCUG 46385</strain>
    </source>
</reference>
<dbReference type="PANTHER" id="PTHR30570:SF1">
    <property type="entry name" value="PHOSPHATE-BINDING PROTEIN PSTS"/>
    <property type="match status" value="1"/>
</dbReference>
<comment type="caution">
    <text evidence="3">The sequence shown here is derived from an EMBL/GenBank/DDBJ whole genome shotgun (WGS) entry which is preliminary data.</text>
</comment>
<dbReference type="PROSITE" id="PS51257">
    <property type="entry name" value="PROKAR_LIPOPROTEIN"/>
    <property type="match status" value="1"/>
</dbReference>
<dbReference type="PANTHER" id="PTHR30570">
    <property type="entry name" value="PERIPLASMIC PHOSPHATE BINDING COMPONENT OF PHOSPHATE ABC TRANSPORTER"/>
    <property type="match status" value="1"/>
</dbReference>
<feature type="chain" id="PRO_5045062813" evidence="2">
    <location>
        <begin position="23"/>
        <end position="224"/>
    </location>
</feature>
<dbReference type="Gene3D" id="3.40.190.10">
    <property type="entry name" value="Periplasmic binding protein-like II"/>
    <property type="match status" value="2"/>
</dbReference>
<evidence type="ECO:0000256" key="1">
    <source>
        <dbReference type="ARBA" id="ARBA00008725"/>
    </source>
</evidence>
<gene>
    <name evidence="3" type="ORF">ACFO4R_04980</name>
</gene>
<keyword evidence="4" id="KW-1185">Reference proteome</keyword>
<evidence type="ECO:0000256" key="2">
    <source>
        <dbReference type="SAM" id="SignalP"/>
    </source>
</evidence>
<accession>A0ABV9QM08</accession>
<evidence type="ECO:0000313" key="3">
    <source>
        <dbReference type="EMBL" id="MFC4804431.1"/>
    </source>
</evidence>
<evidence type="ECO:0000313" key="4">
    <source>
        <dbReference type="Proteomes" id="UP001595916"/>
    </source>
</evidence>
<dbReference type="InterPro" id="IPR050811">
    <property type="entry name" value="Phosphate_ABC_transporter"/>
</dbReference>
<feature type="signal peptide" evidence="2">
    <location>
        <begin position="1"/>
        <end position="22"/>
    </location>
</feature>
<name>A0ABV9QM08_9FIRM</name>
<dbReference type="EMBL" id="JBHSHL010000014">
    <property type="protein sequence ID" value="MFC4804431.1"/>
    <property type="molecule type" value="Genomic_DNA"/>
</dbReference>
<dbReference type="SUPFAM" id="SSF53850">
    <property type="entry name" value="Periplasmic binding protein-like II"/>
    <property type="match status" value="1"/>
</dbReference>
<keyword evidence="2" id="KW-0732">Signal</keyword>
<sequence>MNRFKKLATAVLLVATSFSFFSACTSSDSEKTFEPSKEIGVITQEEGSGTRGAFIELFGVEEKNKNGENIDRMSETAAVTNSTSVMMTTVAGDLYSIGYISMGSLDETVKAVPIDHVVPTIEHIKDGGYVIKRPFNIITGQNVGEPAQDFINFILSSDGQTVIEESGYISPVDNGPYQGTVSEGKIVVSGSSSVTPVMEKLKEAYMKKIPLSASKFNKATLQPE</sequence>
<dbReference type="RefSeq" id="WP_379787937.1">
    <property type="nucleotide sequence ID" value="NZ_JBHSHL010000014.1"/>
</dbReference>